<feature type="domain" description="Protein kinase" evidence="4">
    <location>
        <begin position="207"/>
        <end position="449"/>
    </location>
</feature>
<dbReference type="PROSITE" id="PS51450">
    <property type="entry name" value="LRR"/>
    <property type="match status" value="2"/>
</dbReference>
<dbReference type="InterPro" id="IPR017441">
    <property type="entry name" value="Protein_kinase_ATP_BS"/>
</dbReference>
<dbReference type="InterPro" id="IPR050216">
    <property type="entry name" value="LRR_domain-containing"/>
</dbReference>
<dbReference type="InterPro" id="IPR001611">
    <property type="entry name" value="Leu-rich_rpt"/>
</dbReference>
<dbReference type="GO" id="GO:0005524">
    <property type="term" value="F:ATP binding"/>
    <property type="evidence" value="ECO:0007669"/>
    <property type="project" value="UniProtKB-UniRule"/>
</dbReference>
<dbReference type="InterPro" id="IPR000719">
    <property type="entry name" value="Prot_kinase_dom"/>
</dbReference>
<name>A0A2Z6GEZ8_9PROT</name>
<dbReference type="Pfam" id="PF00560">
    <property type="entry name" value="LRR_1"/>
    <property type="match status" value="1"/>
</dbReference>
<evidence type="ECO:0000259" key="4">
    <source>
        <dbReference type="PROSITE" id="PS50011"/>
    </source>
</evidence>
<dbReference type="SMART" id="SM00364">
    <property type="entry name" value="LRR_BAC"/>
    <property type="match status" value="5"/>
</dbReference>
<dbReference type="PROSITE" id="PS00107">
    <property type="entry name" value="PROTEIN_KINASE_ATP"/>
    <property type="match status" value="1"/>
</dbReference>
<dbReference type="PANTHER" id="PTHR48051">
    <property type="match status" value="1"/>
</dbReference>
<dbReference type="PANTHER" id="PTHR48051:SF1">
    <property type="entry name" value="RAS SUPPRESSOR PROTEIN 1"/>
    <property type="match status" value="1"/>
</dbReference>
<dbReference type="InterPro" id="IPR032675">
    <property type="entry name" value="LRR_dom_sf"/>
</dbReference>
<evidence type="ECO:0000313" key="6">
    <source>
        <dbReference type="Proteomes" id="UP000033070"/>
    </source>
</evidence>
<evidence type="ECO:0000313" key="5">
    <source>
        <dbReference type="EMBL" id="BBE51705.1"/>
    </source>
</evidence>
<dbReference type="SMART" id="SM00369">
    <property type="entry name" value="LRR_TYP"/>
    <property type="match status" value="6"/>
</dbReference>
<dbReference type="InterPro" id="IPR011009">
    <property type="entry name" value="Kinase-like_dom_sf"/>
</dbReference>
<feature type="binding site" evidence="3">
    <location>
        <position position="235"/>
    </location>
    <ligand>
        <name>ATP</name>
        <dbReference type="ChEBI" id="CHEBI:30616"/>
    </ligand>
</feature>
<dbReference type="PROSITE" id="PS50011">
    <property type="entry name" value="PROTEIN_KINASE_DOM"/>
    <property type="match status" value="1"/>
</dbReference>
<keyword evidence="5" id="KW-0418">Kinase</keyword>
<keyword evidence="3" id="KW-0547">Nucleotide-binding</keyword>
<proteinExistence type="predicted"/>
<dbReference type="KEGG" id="fam:OYT1_ch2185"/>
<sequence length="449" mass="48761">MHTLSSLRAGELTGIQRLDLAEGLTEFPRDIFDLADSLEILNLSGNSLSSLPDDLSRLHKLRVIFCSDNRFTRVPEVLGRCPHLEMVGFKANQIEELPAAALPEKLRWLILTDNRLREIPPELGRCARLQKLMLAGNQLTHLPDELAACQNLELLRIAANRFEHLPDWLLALPRLAWLAYSGNPCSDASEAAAMKNLHITPVEWHTLELQHALGEGASGVIYRAERHAQGAVAVKMFKGALTSDGLPRSEKAACLAAGAHPGLIPVVGKLSGHPEATPGLVMSLIDPSFRNLAGPPSLASCTRDIYPAETRFSVRVVLDLALGIAAVVEHLHAQGVMHGDLYAHNILWNPQGDALLGDFGAASFLPLSDPPLALGLQRLEVRAFVCLLEELLARCDAPAAELDALWDLQRRCDSGDVGARPLFQEISAELGKWGGKLPNSSDGREDGTM</sequence>
<dbReference type="SUPFAM" id="SSF56112">
    <property type="entry name" value="Protein kinase-like (PK-like)"/>
    <property type="match status" value="1"/>
</dbReference>
<dbReference type="Gene3D" id="3.30.200.20">
    <property type="entry name" value="Phosphorylase Kinase, domain 1"/>
    <property type="match status" value="1"/>
</dbReference>
<keyword evidence="2" id="KW-0677">Repeat</keyword>
<dbReference type="GO" id="GO:0005737">
    <property type="term" value="C:cytoplasm"/>
    <property type="evidence" value="ECO:0007669"/>
    <property type="project" value="TreeGrafter"/>
</dbReference>
<dbReference type="Pfam" id="PF13855">
    <property type="entry name" value="LRR_8"/>
    <property type="match status" value="1"/>
</dbReference>
<dbReference type="GO" id="GO:0004672">
    <property type="term" value="F:protein kinase activity"/>
    <property type="evidence" value="ECO:0007669"/>
    <property type="project" value="InterPro"/>
</dbReference>
<dbReference type="InterPro" id="IPR003591">
    <property type="entry name" value="Leu-rich_rpt_typical-subtyp"/>
</dbReference>
<dbReference type="RefSeq" id="WP_062626345.1">
    <property type="nucleotide sequence ID" value="NZ_AP018738.1"/>
</dbReference>
<dbReference type="Gene3D" id="1.10.510.10">
    <property type="entry name" value="Transferase(Phosphotransferase) domain 1"/>
    <property type="match status" value="1"/>
</dbReference>
<protein>
    <submittedName>
        <fullName evidence="5">Serine/threonine-protein kinase PknD</fullName>
    </submittedName>
</protein>
<dbReference type="SUPFAM" id="SSF52058">
    <property type="entry name" value="L domain-like"/>
    <property type="match status" value="1"/>
</dbReference>
<evidence type="ECO:0000256" key="1">
    <source>
        <dbReference type="ARBA" id="ARBA00022614"/>
    </source>
</evidence>
<organism evidence="5 6">
    <name type="scientific">Ferriphaselus amnicola</name>
    <dbReference type="NCBI Taxonomy" id="1188319"/>
    <lineage>
        <taxon>Bacteria</taxon>
        <taxon>Pseudomonadati</taxon>
        <taxon>Pseudomonadota</taxon>
        <taxon>Betaproteobacteria</taxon>
        <taxon>Nitrosomonadales</taxon>
        <taxon>Gallionellaceae</taxon>
        <taxon>Ferriphaselus</taxon>
    </lineage>
</organism>
<evidence type="ECO:0000256" key="2">
    <source>
        <dbReference type="ARBA" id="ARBA00022737"/>
    </source>
</evidence>
<keyword evidence="6" id="KW-1185">Reference proteome</keyword>
<dbReference type="EMBL" id="AP018738">
    <property type="protein sequence ID" value="BBE51705.1"/>
    <property type="molecule type" value="Genomic_DNA"/>
</dbReference>
<dbReference type="Pfam" id="PF00069">
    <property type="entry name" value="Pkinase"/>
    <property type="match status" value="1"/>
</dbReference>
<dbReference type="OrthoDB" id="8532199at2"/>
<keyword evidence="1" id="KW-0433">Leucine-rich repeat</keyword>
<evidence type="ECO:0000256" key="3">
    <source>
        <dbReference type="PROSITE-ProRule" id="PRU10141"/>
    </source>
</evidence>
<keyword evidence="5" id="KW-0808">Transferase</keyword>
<dbReference type="Proteomes" id="UP000033070">
    <property type="component" value="Chromosome"/>
</dbReference>
<dbReference type="AlphaFoldDB" id="A0A2Z6GEZ8"/>
<reference evidence="5 6" key="1">
    <citation type="submission" date="2018-06" db="EMBL/GenBank/DDBJ databases">
        <title>OYT1 Genome Sequencing.</title>
        <authorList>
            <person name="Kato S."/>
            <person name="Itoh T."/>
            <person name="Ohkuma M."/>
        </authorList>
    </citation>
    <scope>NUCLEOTIDE SEQUENCE [LARGE SCALE GENOMIC DNA]</scope>
    <source>
        <strain evidence="5 6">OYT1</strain>
    </source>
</reference>
<accession>A0A2Z6GEZ8</accession>
<dbReference type="STRING" id="1188319.OYT1_01174"/>
<keyword evidence="3" id="KW-0067">ATP-binding</keyword>
<gene>
    <name evidence="5" type="ORF">OYT1_ch2185</name>
</gene>
<dbReference type="Gene3D" id="3.80.10.10">
    <property type="entry name" value="Ribonuclease Inhibitor"/>
    <property type="match status" value="2"/>
</dbReference>